<reference evidence="1" key="1">
    <citation type="journal article" date="2014" name="Int. J. Syst. Evol. Microbiol.">
        <title>Complete genome of a new Firmicutes species belonging to the dominant human colonic microbiota ('Ruminococcus bicirculans') reveals two chromosomes and a selective capacity to utilize plant glucans.</title>
        <authorList>
            <consortium name="NISC Comparative Sequencing Program"/>
            <person name="Wegmann U."/>
            <person name="Louis P."/>
            <person name="Goesmann A."/>
            <person name="Henrissat B."/>
            <person name="Duncan S.H."/>
            <person name="Flint H.J."/>
        </authorList>
    </citation>
    <scope>NUCLEOTIDE SEQUENCE</scope>
    <source>
        <strain evidence="1">NBRC 103408</strain>
    </source>
</reference>
<reference evidence="1" key="2">
    <citation type="submission" date="2023-01" db="EMBL/GenBank/DDBJ databases">
        <title>Draft genome sequence of Sneathiella chinensis strain NBRC 103408.</title>
        <authorList>
            <person name="Sun Q."/>
            <person name="Mori K."/>
        </authorList>
    </citation>
    <scope>NUCLEOTIDE SEQUENCE</scope>
    <source>
        <strain evidence="1">NBRC 103408</strain>
    </source>
</reference>
<keyword evidence="2" id="KW-1185">Reference proteome</keyword>
<evidence type="ECO:0000313" key="1">
    <source>
        <dbReference type="EMBL" id="GLQ05775.1"/>
    </source>
</evidence>
<evidence type="ECO:0000313" key="2">
    <source>
        <dbReference type="Proteomes" id="UP001161409"/>
    </source>
</evidence>
<sequence length="277" mass="32259">MKKTLDTLYKEYRIVRFFRAMQQLFQFPFFLSRTQKGTPLYDKGFDIRQAFFSPEECDRIVVDFDQAFQERLPAPETDAYIVSRKHSAISQFDKNVFQLMNYQGINPALKETCEARILEAFREQLGLDLCVASYTVQLDMPDTETKRPFHVDGYGINYKLFVYLSDVKEMADGPYTVIPASHRHIWRKWANLFLNLVTGNSTSDDMRYLYKDGESFSVLGDKGTAILSCQSLAHKGWQDHTGRRRYVLVVYLRAAERAGERFVLGRELAITEPMKLY</sequence>
<dbReference type="Gene3D" id="2.60.120.620">
    <property type="entry name" value="q2cbj1_9rhob like domain"/>
    <property type="match status" value="1"/>
</dbReference>
<dbReference type="SUPFAM" id="SSF51197">
    <property type="entry name" value="Clavaminate synthase-like"/>
    <property type="match status" value="1"/>
</dbReference>
<name>A0ABQ5U0U2_9PROT</name>
<evidence type="ECO:0008006" key="3">
    <source>
        <dbReference type="Google" id="ProtNLM"/>
    </source>
</evidence>
<dbReference type="RefSeq" id="WP_169559745.1">
    <property type="nucleotide sequence ID" value="NZ_BSNF01000001.1"/>
</dbReference>
<gene>
    <name evidence="1" type="ORF">GCM10007924_09960</name>
</gene>
<accession>A0ABQ5U0U2</accession>
<dbReference type="EMBL" id="BSNF01000001">
    <property type="protein sequence ID" value="GLQ05775.1"/>
    <property type="molecule type" value="Genomic_DNA"/>
</dbReference>
<dbReference type="Proteomes" id="UP001161409">
    <property type="component" value="Unassembled WGS sequence"/>
</dbReference>
<proteinExistence type="predicted"/>
<protein>
    <recommendedName>
        <fullName evidence="3">Phytanoyl-CoA dioxygenase</fullName>
    </recommendedName>
</protein>
<comment type="caution">
    <text evidence="1">The sequence shown here is derived from an EMBL/GenBank/DDBJ whole genome shotgun (WGS) entry which is preliminary data.</text>
</comment>
<organism evidence="1 2">
    <name type="scientific">Sneathiella chinensis</name>
    <dbReference type="NCBI Taxonomy" id="349750"/>
    <lineage>
        <taxon>Bacteria</taxon>
        <taxon>Pseudomonadati</taxon>
        <taxon>Pseudomonadota</taxon>
        <taxon>Alphaproteobacteria</taxon>
        <taxon>Sneathiellales</taxon>
        <taxon>Sneathiellaceae</taxon>
        <taxon>Sneathiella</taxon>
    </lineage>
</organism>